<dbReference type="Gene3D" id="3.90.220.20">
    <property type="entry name" value="DNA methylase specificity domains"/>
    <property type="match status" value="2"/>
</dbReference>
<dbReference type="Proteomes" id="UP000719916">
    <property type="component" value="Unassembled WGS sequence"/>
</dbReference>
<evidence type="ECO:0000256" key="3">
    <source>
        <dbReference type="ARBA" id="ARBA00023125"/>
    </source>
</evidence>
<evidence type="ECO:0000259" key="6">
    <source>
        <dbReference type="Pfam" id="PF01420"/>
    </source>
</evidence>
<dbReference type="GO" id="GO:0003677">
    <property type="term" value="F:DNA binding"/>
    <property type="evidence" value="ECO:0007669"/>
    <property type="project" value="UniProtKB-KW"/>
</dbReference>
<evidence type="ECO:0000313" key="7">
    <source>
        <dbReference type="EMBL" id="NSJ44641.1"/>
    </source>
</evidence>
<comment type="subunit">
    <text evidence="4">The methyltransferase is composed of M and S polypeptides.</text>
</comment>
<evidence type="ECO:0000256" key="4">
    <source>
        <dbReference type="ARBA" id="ARBA00038652"/>
    </source>
</evidence>
<proteinExistence type="inferred from homology"/>
<keyword evidence="2" id="KW-0680">Restriction system</keyword>
<reference evidence="7 8" key="1">
    <citation type="journal article" date="2020" name="Cell Host Microbe">
        <title>Functional and Genomic Variation between Human-Derived Isolates of Lachnospiraceae Reveals Inter- and Intra-Species Diversity.</title>
        <authorList>
            <person name="Sorbara M.T."/>
            <person name="Littmann E.R."/>
            <person name="Fontana E."/>
            <person name="Moody T.U."/>
            <person name="Kohout C.E."/>
            <person name="Gjonbalaj M."/>
            <person name="Eaton V."/>
            <person name="Seok R."/>
            <person name="Leiner I.M."/>
            <person name="Pamer E.G."/>
        </authorList>
    </citation>
    <scope>NUCLEOTIDE SEQUENCE [LARGE SCALE GENOMIC DNA]</scope>
    <source>
        <strain evidence="7 8">MSK.2.26</strain>
    </source>
</reference>
<evidence type="ECO:0000256" key="5">
    <source>
        <dbReference type="SAM" id="Coils"/>
    </source>
</evidence>
<gene>
    <name evidence="7" type="ORF">G5B26_13860</name>
</gene>
<evidence type="ECO:0000313" key="8">
    <source>
        <dbReference type="Proteomes" id="UP000719916"/>
    </source>
</evidence>
<dbReference type="AlphaFoldDB" id="A0ABD6LIX4"/>
<sequence length="375" mass="42616">MNQVELGTILHMEKGKKPQKQSKEIEDGFLPYVDIKAFEKGIIDSYASPEKCVLCDDGDLLIVCDGSRSGLTGRAIKGVVGSTLSKISADGLTREYLRYFIQSKYTLLNTQKKGTGTPHLNAQILKQSKLIIPSLPEQERIVARIEELFSELDKAVETLKTTKQQLAVYRQAVLKEAFSCADTFEPFGSIMTSRLGKMLDKEKNVGLPEQYIRNINVRWFSFDLSDLLKMRIETKEIEKYSIKYGDLIICEGGEPGRCAVWDRNDSIFYQKALHRVRFKNGENPKLYMYYLWFISQTGELEKYFTGTGIKHLTGQSLLKVPVPIISISKQNTVVLKIESQLSVCNQIEKMIEQSLQQAEAMRQSILKQAFEGRLV</sequence>
<protein>
    <recommendedName>
        <fullName evidence="6">Type I restriction modification DNA specificity domain-containing protein</fullName>
    </recommendedName>
</protein>
<dbReference type="Pfam" id="PF01420">
    <property type="entry name" value="Methylase_S"/>
    <property type="match status" value="2"/>
</dbReference>
<comment type="similarity">
    <text evidence="1">Belongs to the type-I restriction system S methylase family.</text>
</comment>
<keyword evidence="5" id="KW-0175">Coiled coil</keyword>
<dbReference type="EMBL" id="JAAISW010000021">
    <property type="protein sequence ID" value="NSJ44641.1"/>
    <property type="molecule type" value="Genomic_DNA"/>
</dbReference>
<comment type="caution">
    <text evidence="7">The sequence shown here is derived from an EMBL/GenBank/DDBJ whole genome shotgun (WGS) entry which is preliminary data.</text>
</comment>
<dbReference type="RefSeq" id="WP_002567454.1">
    <property type="nucleotide sequence ID" value="NZ_AP031445.1"/>
</dbReference>
<dbReference type="PANTHER" id="PTHR43140:SF1">
    <property type="entry name" value="TYPE I RESTRICTION ENZYME ECOKI SPECIFICITY SUBUNIT"/>
    <property type="match status" value="1"/>
</dbReference>
<feature type="coiled-coil region" evidence="5">
    <location>
        <begin position="145"/>
        <end position="172"/>
    </location>
</feature>
<feature type="domain" description="Type I restriction modification DNA specificity" evidence="6">
    <location>
        <begin position="3"/>
        <end position="154"/>
    </location>
</feature>
<evidence type="ECO:0000256" key="2">
    <source>
        <dbReference type="ARBA" id="ARBA00022747"/>
    </source>
</evidence>
<feature type="domain" description="Type I restriction modification DNA specificity" evidence="6">
    <location>
        <begin position="233"/>
        <end position="356"/>
    </location>
</feature>
<evidence type="ECO:0000256" key="1">
    <source>
        <dbReference type="ARBA" id="ARBA00010923"/>
    </source>
</evidence>
<dbReference type="PANTHER" id="PTHR43140">
    <property type="entry name" value="TYPE-1 RESTRICTION ENZYME ECOKI SPECIFICITY PROTEIN"/>
    <property type="match status" value="1"/>
</dbReference>
<dbReference type="SUPFAM" id="SSF116734">
    <property type="entry name" value="DNA methylase specificity domain"/>
    <property type="match status" value="2"/>
</dbReference>
<keyword evidence="3" id="KW-0238">DNA-binding</keyword>
<organism evidence="7 8">
    <name type="scientific">Enterocloster clostridioformis</name>
    <dbReference type="NCBI Taxonomy" id="1531"/>
    <lineage>
        <taxon>Bacteria</taxon>
        <taxon>Bacillati</taxon>
        <taxon>Bacillota</taxon>
        <taxon>Clostridia</taxon>
        <taxon>Lachnospirales</taxon>
        <taxon>Lachnospiraceae</taxon>
        <taxon>Enterocloster</taxon>
    </lineage>
</organism>
<dbReference type="GO" id="GO:0009307">
    <property type="term" value="P:DNA restriction-modification system"/>
    <property type="evidence" value="ECO:0007669"/>
    <property type="project" value="UniProtKB-KW"/>
</dbReference>
<dbReference type="InterPro" id="IPR051212">
    <property type="entry name" value="Type-I_RE_S_subunit"/>
</dbReference>
<dbReference type="InterPro" id="IPR000055">
    <property type="entry name" value="Restrct_endonuc_typeI_TRD"/>
</dbReference>
<accession>A0ABD6LIX4</accession>
<name>A0ABD6LIX4_9FIRM</name>
<dbReference type="InterPro" id="IPR044946">
    <property type="entry name" value="Restrct_endonuc_typeI_TRD_sf"/>
</dbReference>